<dbReference type="GeneID" id="26640093"/>
<reference evidence="2" key="1">
    <citation type="submission" date="2014-08" db="EMBL/GenBank/DDBJ databases">
        <authorList>
            <person name="Edwards T."/>
        </authorList>
    </citation>
    <scope>NUCLEOTIDE SEQUENCE [LARGE SCALE GENOMIC DNA]</scope>
</reference>
<evidence type="ECO:0000313" key="2">
    <source>
        <dbReference type="Proteomes" id="UP000207741"/>
    </source>
</evidence>
<keyword evidence="2" id="KW-1185">Reference proteome</keyword>
<dbReference type="RefSeq" id="YP_009213549.1">
    <property type="nucleotide sequence ID" value="NC_028955.1"/>
</dbReference>
<dbReference type="Proteomes" id="UP000207741">
    <property type="component" value="Segment"/>
</dbReference>
<protein>
    <submittedName>
        <fullName evidence="1">Uncharacterized protein</fullName>
    </submittedName>
</protein>
<sequence>MTLTKQKFVCVKPRSTDAEEQFDLYMNRLHSCRVTKEDRYTYFLSSITNKFSFELNKEFDKNWEVIK</sequence>
<dbReference type="KEGG" id="vg:26640093"/>
<dbReference type="EMBL" id="KM359505">
    <property type="protein sequence ID" value="AIR93588.1"/>
    <property type="molecule type" value="Genomic_DNA"/>
</dbReference>
<organism evidence="1 2">
    <name type="scientific">Prochlorococcus phage P-TIM68</name>
    <dbReference type="NCBI Taxonomy" id="1542477"/>
    <lineage>
        <taxon>Viruses</taxon>
        <taxon>Duplodnaviria</taxon>
        <taxon>Heunggongvirae</taxon>
        <taxon>Uroviricota</taxon>
        <taxon>Caudoviricetes</taxon>
        <taxon>Pantevenvirales</taxon>
        <taxon>Kyanoviridae</taxon>
        <taxon>Haifavirus</taxon>
        <taxon>Haifavirus tim68</taxon>
    </lineage>
</organism>
<proteinExistence type="predicted"/>
<name>A0A0K0KW32_9CAUD</name>
<accession>A0A0K0KW32</accession>
<evidence type="ECO:0000313" key="1">
    <source>
        <dbReference type="EMBL" id="AIR93588.1"/>
    </source>
</evidence>